<dbReference type="NCBIfam" id="NF003376">
    <property type="entry name" value="PRK04452.1-2"/>
    <property type="match status" value="1"/>
</dbReference>
<sequence length="316" mass="34243">MPVTIAKERWTSKVGELVLGTEPNTVKIGGESTLPFLHFEGEMPNRPQVALEVWDMEPAGWPEILTAPYAGVLNDPVAWAKKCVEYGADLVCLTMISAHPDNKNTSPAECAKTAKAVADAVDVPLIILGCGVEEKDAQVLEAVAEALAGKNCLLGCATPENYKTITAACMVHGHNIIASSPLDINLEKQLNILITEMNLSADRIVIDPSVGALGYGIEYAYSIMERTRIGALTGDKMMAMPVICLVGQEVWKTKEAKSSAEEAPEWGEQAKRAILWEVITSATFAQAGGSLFVMRHPDSLKQFRVHIDKMMESNAY</sequence>
<evidence type="ECO:0000313" key="3">
    <source>
        <dbReference type="Proteomes" id="UP000078532"/>
    </source>
</evidence>
<comment type="caution">
    <text evidence="2">The sequence shown here is derived from an EMBL/GenBank/DDBJ whole genome shotgun (WGS) entry which is preliminary data.</text>
</comment>
<dbReference type="InterPro" id="IPR011005">
    <property type="entry name" value="Dihydropteroate_synth-like_sf"/>
</dbReference>
<dbReference type="PANTHER" id="PTHR36214">
    <property type="match status" value="1"/>
</dbReference>
<accession>A0A1B7LC94</accession>
<dbReference type="Proteomes" id="UP000078532">
    <property type="component" value="Unassembled WGS sequence"/>
</dbReference>
<feature type="domain" description="CO dehydrogenase/acetyl-CoA synthase delta subunit TIM barrel" evidence="1">
    <location>
        <begin position="16"/>
        <end position="255"/>
    </location>
</feature>
<reference evidence="2 3" key="1">
    <citation type="submission" date="2016-04" db="EMBL/GenBank/DDBJ databases">
        <authorList>
            <person name="Evans L.H."/>
            <person name="Alamgir A."/>
            <person name="Owens N."/>
            <person name="Weber N.D."/>
            <person name="Virtaneva K."/>
            <person name="Barbian K."/>
            <person name="Babar A."/>
            <person name="Rosenke K."/>
        </authorList>
    </citation>
    <scope>NUCLEOTIDE SEQUENCE [LARGE SCALE GENOMIC DNA]</scope>
    <source>
        <strain evidence="2 3">LMa1</strain>
    </source>
</reference>
<evidence type="ECO:0000313" key="2">
    <source>
        <dbReference type="EMBL" id="OAT80289.1"/>
    </source>
</evidence>
<dbReference type="Pfam" id="PF03599">
    <property type="entry name" value="CdhD"/>
    <property type="match status" value="1"/>
</dbReference>
<gene>
    <name evidence="2" type="ORF">A6M21_14145</name>
</gene>
<keyword evidence="3" id="KW-1185">Reference proteome</keyword>
<protein>
    <submittedName>
        <fullName evidence="2">Acetyl-CoA decarbonylase/synthase complex subunit delta</fullName>
    </submittedName>
</protein>
<dbReference type="PANTHER" id="PTHR36214:SF5">
    <property type="entry name" value="ACETYL-COA DECARBONYLASE_SYNTHASE COMPLEX SUBUNIT DELTA"/>
    <property type="match status" value="1"/>
</dbReference>
<name>A0A1B7LC94_9FIRM</name>
<dbReference type="InterPro" id="IPR016041">
    <property type="entry name" value="Ac-CoA_synth_d_su_TIM-brl"/>
</dbReference>
<dbReference type="AlphaFoldDB" id="A0A1B7LC94"/>
<evidence type="ECO:0000259" key="1">
    <source>
        <dbReference type="Pfam" id="PF03599"/>
    </source>
</evidence>
<dbReference type="RefSeq" id="WP_066670165.1">
    <property type="nucleotide sequence ID" value="NZ_LYVF01000183.1"/>
</dbReference>
<dbReference type="EMBL" id="LYVF01000183">
    <property type="protein sequence ID" value="OAT80289.1"/>
    <property type="molecule type" value="Genomic_DNA"/>
</dbReference>
<proteinExistence type="predicted"/>
<dbReference type="SUPFAM" id="SSF51717">
    <property type="entry name" value="Dihydropteroate synthetase-like"/>
    <property type="match status" value="1"/>
</dbReference>
<dbReference type="InterPro" id="IPR051069">
    <property type="entry name" value="ACDS_complex_subunit"/>
</dbReference>
<dbReference type="STRING" id="1838280.A6M21_14145"/>
<organism evidence="2 3">
    <name type="scientific">Desulfotomaculum copahuensis</name>
    <dbReference type="NCBI Taxonomy" id="1838280"/>
    <lineage>
        <taxon>Bacteria</taxon>
        <taxon>Bacillati</taxon>
        <taxon>Bacillota</taxon>
        <taxon>Clostridia</taxon>
        <taxon>Eubacteriales</taxon>
        <taxon>Desulfotomaculaceae</taxon>
        <taxon>Desulfotomaculum</taxon>
    </lineage>
</organism>
<dbReference type="OrthoDB" id="148113at2"/>
<dbReference type="Gene3D" id="3.20.20.20">
    <property type="entry name" value="Dihydropteroate synthase-like"/>
    <property type="match status" value="1"/>
</dbReference>